<dbReference type="PROSITE" id="PS50235">
    <property type="entry name" value="USP_3"/>
    <property type="match status" value="1"/>
</dbReference>
<evidence type="ECO:0000256" key="1">
    <source>
        <dbReference type="ARBA" id="ARBA00022723"/>
    </source>
</evidence>
<dbReference type="PANTHER" id="PTHR24006:SF937">
    <property type="entry name" value="UBIQUITIN CARBOXYL-TERMINAL HYDROLASE"/>
    <property type="match status" value="1"/>
</dbReference>
<accession>A0ABP1E7W1</accession>
<dbReference type="InterPro" id="IPR001607">
    <property type="entry name" value="Znf_UBP"/>
</dbReference>
<dbReference type="SMART" id="SM00290">
    <property type="entry name" value="ZnF_UBP"/>
    <property type="match status" value="1"/>
</dbReference>
<dbReference type="InterPro" id="IPR013083">
    <property type="entry name" value="Znf_RING/FYVE/PHD"/>
</dbReference>
<feature type="coiled-coil region" evidence="6">
    <location>
        <begin position="521"/>
        <end position="548"/>
    </location>
</feature>
<dbReference type="PROSITE" id="PS00972">
    <property type="entry name" value="USP_1"/>
    <property type="match status" value="1"/>
</dbReference>
<dbReference type="SUPFAM" id="SSF57850">
    <property type="entry name" value="RING/U-box"/>
    <property type="match status" value="1"/>
</dbReference>
<keyword evidence="5" id="KW-0833">Ubl conjugation pathway</keyword>
<dbReference type="Pfam" id="PF00443">
    <property type="entry name" value="UCH"/>
    <property type="match status" value="1"/>
</dbReference>
<keyword evidence="2 4" id="KW-0863">Zinc-finger</keyword>
<dbReference type="Gene3D" id="3.30.40.10">
    <property type="entry name" value="Zinc/RING finger domain, C3HC4 (zinc finger)"/>
    <property type="match status" value="1"/>
</dbReference>
<dbReference type="Pfam" id="PF02148">
    <property type="entry name" value="zf-UBP"/>
    <property type="match status" value="1"/>
</dbReference>
<name>A0ABP1E7W1_9APHY</name>
<dbReference type="Proteomes" id="UP001497453">
    <property type="component" value="Chromosome 9"/>
</dbReference>
<keyword evidence="1" id="KW-0479">Metal-binding</keyword>
<dbReference type="InterPro" id="IPR038765">
    <property type="entry name" value="Papain-like_cys_pep_sf"/>
</dbReference>
<organism evidence="9 10">
    <name type="scientific">Somion occarium</name>
    <dbReference type="NCBI Taxonomy" id="3059160"/>
    <lineage>
        <taxon>Eukaryota</taxon>
        <taxon>Fungi</taxon>
        <taxon>Dikarya</taxon>
        <taxon>Basidiomycota</taxon>
        <taxon>Agaricomycotina</taxon>
        <taxon>Agaricomycetes</taxon>
        <taxon>Polyporales</taxon>
        <taxon>Cerrenaceae</taxon>
        <taxon>Somion</taxon>
    </lineage>
</organism>
<keyword evidence="10" id="KW-1185">Reference proteome</keyword>
<dbReference type="SUPFAM" id="SSF54001">
    <property type="entry name" value="Cysteine proteinases"/>
    <property type="match status" value="1"/>
</dbReference>
<dbReference type="EMBL" id="OZ037952">
    <property type="protein sequence ID" value="CAL1716151.1"/>
    <property type="molecule type" value="Genomic_DNA"/>
</dbReference>
<keyword evidence="5" id="KW-0788">Thiol protease</keyword>
<dbReference type="PANTHER" id="PTHR24006">
    <property type="entry name" value="UBIQUITIN CARBOXYL-TERMINAL HYDROLASE"/>
    <property type="match status" value="1"/>
</dbReference>
<keyword evidence="5" id="KW-0378">Hydrolase</keyword>
<evidence type="ECO:0000256" key="6">
    <source>
        <dbReference type="SAM" id="Coils"/>
    </source>
</evidence>
<evidence type="ECO:0000313" key="9">
    <source>
        <dbReference type="EMBL" id="CAL1716151.1"/>
    </source>
</evidence>
<evidence type="ECO:0000259" key="7">
    <source>
        <dbReference type="PROSITE" id="PS50235"/>
    </source>
</evidence>
<dbReference type="PROSITE" id="PS50271">
    <property type="entry name" value="ZF_UBP"/>
    <property type="match status" value="1"/>
</dbReference>
<dbReference type="InterPro" id="IPR018200">
    <property type="entry name" value="USP_CS"/>
</dbReference>
<dbReference type="PROSITE" id="PS00973">
    <property type="entry name" value="USP_2"/>
    <property type="match status" value="1"/>
</dbReference>
<dbReference type="InterPro" id="IPR028889">
    <property type="entry name" value="USP"/>
</dbReference>
<evidence type="ECO:0000313" key="10">
    <source>
        <dbReference type="Proteomes" id="UP001497453"/>
    </source>
</evidence>
<feature type="domain" description="UBP-type" evidence="8">
    <location>
        <begin position="40"/>
        <end position="136"/>
    </location>
</feature>
<evidence type="ECO:0000259" key="8">
    <source>
        <dbReference type="PROSITE" id="PS50271"/>
    </source>
</evidence>
<proteinExistence type="inferred from homology"/>
<evidence type="ECO:0000256" key="4">
    <source>
        <dbReference type="PROSITE-ProRule" id="PRU00502"/>
    </source>
</evidence>
<reference evidence="10" key="1">
    <citation type="submission" date="2024-04" db="EMBL/GenBank/DDBJ databases">
        <authorList>
            <person name="Shaw F."/>
            <person name="Minotto A."/>
        </authorList>
    </citation>
    <scope>NUCLEOTIDE SEQUENCE [LARGE SCALE GENOMIC DNA]</scope>
</reference>
<protein>
    <recommendedName>
        <fullName evidence="5">Ubiquitin carboxyl-terminal hydrolase</fullName>
        <ecNumber evidence="5">3.4.19.12</ecNumber>
    </recommendedName>
</protein>
<dbReference type="Gene3D" id="3.90.70.10">
    <property type="entry name" value="Cysteine proteinases"/>
    <property type="match status" value="1"/>
</dbReference>
<evidence type="ECO:0000256" key="5">
    <source>
        <dbReference type="RuleBase" id="RU366025"/>
    </source>
</evidence>
<dbReference type="InterPro" id="IPR050164">
    <property type="entry name" value="Peptidase_C19"/>
</dbReference>
<keyword evidence="3" id="KW-0862">Zinc</keyword>
<evidence type="ECO:0000256" key="2">
    <source>
        <dbReference type="ARBA" id="ARBA00022771"/>
    </source>
</evidence>
<keyword evidence="6" id="KW-0175">Coiled coil</keyword>
<dbReference type="InterPro" id="IPR001394">
    <property type="entry name" value="Peptidase_C19_UCH"/>
</dbReference>
<gene>
    <name evidence="9" type="ORF">GFSPODELE1_LOCUS10613</name>
</gene>
<comment type="similarity">
    <text evidence="5">Belongs to the peptidase C19 family.</text>
</comment>
<sequence>MSYTTEAEEAGACPHLLSTFTDDGVRSDILQKYRTVVSWATSRSYESQRPAKKRKLSTPQCGSCGIALSRPFVCLHCSYSGCWSLSHIQGHLSEAGHHFCVDAKSGSIFCSECDDFVYDAIISDVYNSTTLALEEKYTSFQVAKKRREPFRPWTPNDKDTEALDGATSLPCIGRRGLLNLGQTCFLNVVLQSFLANPLLRNYFLSDKHNHRLCSRGKDCTCCEMDTLFSEVYSGNEAPFGPTTFLSTTWRASSELSGYAQQDAHECFISALNQIHATSRGSTKLSCICIVHSTFDGLLQSDVKCKKCGNVTTATDPMLDISLELKGKIGEIGRNNTLASCLRRFTQPEELGATEYSCDKCGRCPASKRLSIRKLPPVLSFQFKRFEYKSADRSSAQKIEASVRFPASLNMAEYTTLVMKAQEGEREKGQKTEGSYPSSDIGPQAMYEYDLFAVICHDGQIDNGHYTCFARYQDEWYYFDDDKVTHSSLGACLKSQAYMCFYVKRRLDYKPYVTPSYVVAREAEAIKEKEREREREAALTKEVDDALLEYVTVRRYLA</sequence>
<comment type="catalytic activity">
    <reaction evidence="5">
        <text>Thiol-dependent hydrolysis of ester, thioester, amide, peptide and isopeptide bonds formed by the C-terminal Gly of ubiquitin (a 76-residue protein attached to proteins as an intracellular targeting signal).</text>
        <dbReference type="EC" id="3.4.19.12"/>
    </reaction>
</comment>
<dbReference type="EC" id="3.4.19.12" evidence="5"/>
<keyword evidence="5" id="KW-0645">Protease</keyword>
<evidence type="ECO:0000256" key="3">
    <source>
        <dbReference type="ARBA" id="ARBA00022833"/>
    </source>
</evidence>
<feature type="domain" description="USP" evidence="7">
    <location>
        <begin position="175"/>
        <end position="504"/>
    </location>
</feature>